<evidence type="ECO:0000256" key="5">
    <source>
        <dbReference type="SAM" id="SignalP"/>
    </source>
</evidence>
<proteinExistence type="predicted"/>
<evidence type="ECO:0000313" key="6">
    <source>
        <dbReference type="EMBL" id="SFI88787.1"/>
    </source>
</evidence>
<keyword evidence="1 4" id="KW-0812">Transmembrane</keyword>
<feature type="transmembrane region" description="Helical" evidence="4">
    <location>
        <begin position="378"/>
        <end position="405"/>
    </location>
</feature>
<accession>A0A1I3LVS1</accession>
<keyword evidence="2 4" id="KW-1133">Transmembrane helix</keyword>
<feature type="transmembrane region" description="Helical" evidence="4">
    <location>
        <begin position="317"/>
        <end position="340"/>
    </location>
</feature>
<keyword evidence="3 4" id="KW-0472">Membrane</keyword>
<feature type="transmembrane region" description="Helical" evidence="4">
    <location>
        <begin position="185"/>
        <end position="203"/>
    </location>
</feature>
<protein>
    <submittedName>
        <fullName evidence="6">TrbL/VirB6 plasmid conjugal transfer protein</fullName>
    </submittedName>
</protein>
<dbReference type="InterPro" id="IPR007688">
    <property type="entry name" value="Conjugal_tfr_TrbL/VirB6"/>
</dbReference>
<dbReference type="STRING" id="46223.SAMN05421852_102339"/>
<name>A0A1I3LVS1_9BACL</name>
<keyword evidence="5" id="KW-0732">Signal</keyword>
<evidence type="ECO:0000256" key="3">
    <source>
        <dbReference type="ARBA" id="ARBA00023136"/>
    </source>
</evidence>
<feature type="transmembrane region" description="Helical" evidence="4">
    <location>
        <begin position="346"/>
        <end position="366"/>
    </location>
</feature>
<dbReference type="AlphaFoldDB" id="A0A1I3LVS1"/>
<sequence length="473" mass="53192">MRRKKIWAILVAMFFFIFLFSRSVLAADPKTDNQGHNLLFDILTSFPEERIAEAKTHGYEVRFARYQPSRYALVNYAGEQNSWNLVNTAQNAGYGLMHEINNMLWQLLLTWNFNVIMLVENSFSLDLVDAFTVAVEGSIQQLTGFSNGSIGSKGLWGNFLIFVLMISGAWIAYKGIVQRNTTKAWQAMVVTFFILMASLAFFANSGGMMRYLNNISSGISQEIMGVGNNITLQKGKNPYDSEVASFVAADKLYDMLIYEPYLMLQYGKTSSDPSLTQERIQKILGHKVGSQERGQAVKEEAEANNPMVQPESTFQRLGFILLLMIMHIILGVVFIVIAGAMILYQILFVILALFAPFALLLALYPAWSNIAIDWVKKFVGYALVKIVIGLFLSLILAISQFLYMMAPPKNGYLLTILLQAVLVIGVLWKRNDLISVLRTVQQGDPNMQNLANTLQRYIDKATGNIAKLSRMQK</sequence>
<organism evidence="6 7">
    <name type="scientific">Thermoflavimicrobium dichotomicum</name>
    <dbReference type="NCBI Taxonomy" id="46223"/>
    <lineage>
        <taxon>Bacteria</taxon>
        <taxon>Bacillati</taxon>
        <taxon>Bacillota</taxon>
        <taxon>Bacilli</taxon>
        <taxon>Bacillales</taxon>
        <taxon>Thermoactinomycetaceae</taxon>
        <taxon>Thermoflavimicrobium</taxon>
    </lineage>
</organism>
<dbReference type="Pfam" id="PF04610">
    <property type="entry name" value="TrbL"/>
    <property type="match status" value="1"/>
</dbReference>
<evidence type="ECO:0000313" key="7">
    <source>
        <dbReference type="Proteomes" id="UP000199545"/>
    </source>
</evidence>
<dbReference type="InterPro" id="IPR058112">
    <property type="entry name" value="CD3337_EF1877-like"/>
</dbReference>
<feature type="chain" id="PRO_5011555384" evidence="5">
    <location>
        <begin position="27"/>
        <end position="473"/>
    </location>
</feature>
<keyword evidence="7" id="KW-1185">Reference proteome</keyword>
<feature type="transmembrane region" description="Helical" evidence="4">
    <location>
        <begin position="411"/>
        <end position="428"/>
    </location>
</feature>
<reference evidence="6 7" key="1">
    <citation type="submission" date="2016-10" db="EMBL/GenBank/DDBJ databases">
        <authorList>
            <person name="de Groot N.N."/>
        </authorList>
    </citation>
    <scope>NUCLEOTIDE SEQUENCE [LARGE SCALE GENOMIC DNA]</scope>
    <source>
        <strain evidence="6 7">DSM 44778</strain>
    </source>
</reference>
<feature type="transmembrane region" description="Helical" evidence="4">
    <location>
        <begin position="155"/>
        <end position="173"/>
    </location>
</feature>
<evidence type="ECO:0000256" key="4">
    <source>
        <dbReference type="SAM" id="Phobius"/>
    </source>
</evidence>
<dbReference type="GO" id="GO:0030255">
    <property type="term" value="P:protein secretion by the type IV secretion system"/>
    <property type="evidence" value="ECO:0007669"/>
    <property type="project" value="InterPro"/>
</dbReference>
<gene>
    <name evidence="6" type="ORF">SAMN05421852_102339</name>
</gene>
<dbReference type="RefSeq" id="WP_175482280.1">
    <property type="nucleotide sequence ID" value="NZ_FORR01000002.1"/>
</dbReference>
<evidence type="ECO:0000256" key="1">
    <source>
        <dbReference type="ARBA" id="ARBA00022692"/>
    </source>
</evidence>
<dbReference type="EMBL" id="FORR01000002">
    <property type="protein sequence ID" value="SFI88787.1"/>
    <property type="molecule type" value="Genomic_DNA"/>
</dbReference>
<feature type="transmembrane region" description="Helical" evidence="4">
    <location>
        <begin position="103"/>
        <end position="119"/>
    </location>
</feature>
<dbReference type="NCBIfam" id="NF046089">
    <property type="entry name" value="CD3337_EF1877"/>
    <property type="match status" value="1"/>
</dbReference>
<dbReference type="Proteomes" id="UP000199545">
    <property type="component" value="Unassembled WGS sequence"/>
</dbReference>
<evidence type="ECO:0000256" key="2">
    <source>
        <dbReference type="ARBA" id="ARBA00022989"/>
    </source>
</evidence>
<feature type="signal peptide" evidence="5">
    <location>
        <begin position="1"/>
        <end position="26"/>
    </location>
</feature>